<dbReference type="OrthoDB" id="5056261at2759"/>
<dbReference type="AlphaFoldDB" id="A0A9P9AJH8"/>
<keyword evidence="1" id="KW-0175">Coiled coil</keyword>
<evidence type="ECO:0000256" key="2">
    <source>
        <dbReference type="SAM" id="MobiDB-lite"/>
    </source>
</evidence>
<sequence>MGCLETVASAVKSILRPISNKLSHKRGVKRKLNRLFGSSTSTSGSARRSPLQEPGMVRVRTRNNGTTYTDGIELEDIGTSTRHGAYRNDPYRRHQSHRNIQRQMSYIQERLKEAREDLQRLRSDEQHYEAQLEKSHQDIEELRAQLINSAAKTTKLPDRSLMHRSRNDILDRWQGFTYDVRNLVMNHFRFDDTEQNKLRDWAKKQGPDLQEITPSYMEMITKVDYNSHLAEAIIWNTLLRLVFGQSGSESPVRWAGKFGPSLSKLNGEFYRDLDLARSEDNMAIWHRWRTLTTNIMSLANPQLGSVTSPRTDEVVKALDHMLAPIYDQSSQAAFRRALQRIVHEAVRLDQLFWGQDAFYFLSWPHAGRHDFPLDEDTMKVVGGGEDSPKVKFVVQPALCQVGGDRDKEYRDWCALEKFPVCV</sequence>
<keyword evidence="4" id="KW-1185">Reference proteome</keyword>
<proteinExistence type="predicted"/>
<name>A0A9P9AJH8_9HYPO</name>
<evidence type="ECO:0000313" key="4">
    <source>
        <dbReference type="Proteomes" id="UP000777438"/>
    </source>
</evidence>
<reference evidence="3 4" key="1">
    <citation type="journal article" date="2021" name="Nat. Commun.">
        <title>Genetic determinants of endophytism in the Arabidopsis root mycobiome.</title>
        <authorList>
            <person name="Mesny F."/>
            <person name="Miyauchi S."/>
            <person name="Thiergart T."/>
            <person name="Pickel B."/>
            <person name="Atanasova L."/>
            <person name="Karlsson M."/>
            <person name="Huettel B."/>
            <person name="Barry K.W."/>
            <person name="Haridas S."/>
            <person name="Chen C."/>
            <person name="Bauer D."/>
            <person name="Andreopoulos W."/>
            <person name="Pangilinan J."/>
            <person name="LaButti K."/>
            <person name="Riley R."/>
            <person name="Lipzen A."/>
            <person name="Clum A."/>
            <person name="Drula E."/>
            <person name="Henrissat B."/>
            <person name="Kohler A."/>
            <person name="Grigoriev I.V."/>
            <person name="Martin F.M."/>
            <person name="Hacquard S."/>
        </authorList>
    </citation>
    <scope>NUCLEOTIDE SEQUENCE [LARGE SCALE GENOMIC DNA]</scope>
    <source>
        <strain evidence="3 4">MPI-CAGE-CH-0241</strain>
    </source>
</reference>
<evidence type="ECO:0000313" key="3">
    <source>
        <dbReference type="EMBL" id="KAH6877228.1"/>
    </source>
</evidence>
<comment type="caution">
    <text evidence="3">The sequence shown here is derived from an EMBL/GenBank/DDBJ whole genome shotgun (WGS) entry which is preliminary data.</text>
</comment>
<gene>
    <name evidence="3" type="ORF">B0T10DRAFT_609942</name>
</gene>
<feature type="compositionally biased region" description="Low complexity" evidence="2">
    <location>
        <begin position="37"/>
        <end position="49"/>
    </location>
</feature>
<organism evidence="3 4">
    <name type="scientific">Thelonectria olida</name>
    <dbReference type="NCBI Taxonomy" id="1576542"/>
    <lineage>
        <taxon>Eukaryota</taxon>
        <taxon>Fungi</taxon>
        <taxon>Dikarya</taxon>
        <taxon>Ascomycota</taxon>
        <taxon>Pezizomycotina</taxon>
        <taxon>Sordariomycetes</taxon>
        <taxon>Hypocreomycetidae</taxon>
        <taxon>Hypocreales</taxon>
        <taxon>Nectriaceae</taxon>
        <taxon>Thelonectria</taxon>
    </lineage>
</organism>
<protein>
    <submittedName>
        <fullName evidence="3">Uncharacterized protein</fullName>
    </submittedName>
</protein>
<feature type="region of interest" description="Disordered" evidence="2">
    <location>
        <begin position="35"/>
        <end position="54"/>
    </location>
</feature>
<feature type="coiled-coil region" evidence="1">
    <location>
        <begin position="97"/>
        <end position="152"/>
    </location>
</feature>
<accession>A0A9P9AJH8</accession>
<evidence type="ECO:0000256" key="1">
    <source>
        <dbReference type="SAM" id="Coils"/>
    </source>
</evidence>
<dbReference type="EMBL" id="JAGPYM010000030">
    <property type="protein sequence ID" value="KAH6877228.1"/>
    <property type="molecule type" value="Genomic_DNA"/>
</dbReference>
<dbReference type="Proteomes" id="UP000777438">
    <property type="component" value="Unassembled WGS sequence"/>
</dbReference>